<dbReference type="SUPFAM" id="SSF47819">
    <property type="entry name" value="HRDC-like"/>
    <property type="match status" value="1"/>
</dbReference>
<sequence length="358" mass="41269">MQAQEGNFVRSNEELAELLKEAESSGVCAVDTEADSLHRYKESLCLIQFAWAENSVLIDPLAVEDLTPFVRYLEQRVVWMHGADYDMTMLRREFNTLPADVFDTQIGVRLLGLRQFGLANLVSHYFGVELSKSSQKADWGKRPLSAKMIEYALNDVRYLLPMSEMIVKELHEAGRHAWFIESCEAAKAKVLERPEDRDDPWRLQGSGRLDRGGLHYLQVLWAWRDEEAKRWDRPTFMVATNKQLIEWAAVLSGGSKIDLPHHYRPDRRKRFEAMLAEAALVKKNDYPQRIRGVRRRRDKEFDDRLEDLLKRRNQVAESLGIEGSVIASRAMLEGLAGDEENALDGFMEWQKECLSIPS</sequence>
<organism evidence="2 3">
    <name type="scientific">Haloferula luteola</name>
    <dbReference type="NCBI Taxonomy" id="595692"/>
    <lineage>
        <taxon>Bacteria</taxon>
        <taxon>Pseudomonadati</taxon>
        <taxon>Verrucomicrobiota</taxon>
        <taxon>Verrucomicrobiia</taxon>
        <taxon>Verrucomicrobiales</taxon>
        <taxon>Verrucomicrobiaceae</taxon>
        <taxon>Haloferula</taxon>
    </lineage>
</organism>
<dbReference type="EMBL" id="JACHFD010000009">
    <property type="protein sequence ID" value="MBB5351900.1"/>
    <property type="molecule type" value="Genomic_DNA"/>
</dbReference>
<dbReference type="GO" id="GO:0006139">
    <property type="term" value="P:nucleobase-containing compound metabolic process"/>
    <property type="evidence" value="ECO:0007669"/>
    <property type="project" value="InterPro"/>
</dbReference>
<dbReference type="GO" id="GO:0033890">
    <property type="term" value="F:ribonuclease D activity"/>
    <property type="evidence" value="ECO:0007669"/>
    <property type="project" value="UniProtKB-EC"/>
</dbReference>
<evidence type="ECO:0000259" key="1">
    <source>
        <dbReference type="SMART" id="SM00474"/>
    </source>
</evidence>
<dbReference type="RefSeq" id="WP_184018477.1">
    <property type="nucleotide sequence ID" value="NZ_JACHFD010000009.1"/>
</dbReference>
<dbReference type="Pfam" id="PF00570">
    <property type="entry name" value="HRDC"/>
    <property type="match status" value="1"/>
</dbReference>
<dbReference type="InterPro" id="IPR002562">
    <property type="entry name" value="3'-5'_exonuclease_dom"/>
</dbReference>
<dbReference type="SUPFAM" id="SSF53098">
    <property type="entry name" value="Ribonuclease H-like"/>
    <property type="match status" value="1"/>
</dbReference>
<keyword evidence="3" id="KW-1185">Reference proteome</keyword>
<gene>
    <name evidence="2" type="ORF">HNR46_002139</name>
</gene>
<proteinExistence type="predicted"/>
<dbReference type="Pfam" id="PF01612">
    <property type="entry name" value="DNA_pol_A_exo1"/>
    <property type="match status" value="1"/>
</dbReference>
<dbReference type="GO" id="GO:0000166">
    <property type="term" value="F:nucleotide binding"/>
    <property type="evidence" value="ECO:0007669"/>
    <property type="project" value="InterPro"/>
</dbReference>
<name>A0A840VDE1_9BACT</name>
<dbReference type="AlphaFoldDB" id="A0A840VDE1"/>
<dbReference type="InterPro" id="IPR051086">
    <property type="entry name" value="RNase_D-like"/>
</dbReference>
<dbReference type="InterPro" id="IPR012337">
    <property type="entry name" value="RNaseH-like_sf"/>
</dbReference>
<dbReference type="SMART" id="SM00474">
    <property type="entry name" value="35EXOc"/>
    <property type="match status" value="1"/>
</dbReference>
<protein>
    <submittedName>
        <fullName evidence="2">Ribonuclease D</fullName>
        <ecNumber evidence="2">3.1.13.5</ecNumber>
    </submittedName>
</protein>
<accession>A0A840VDE1</accession>
<dbReference type="InterPro" id="IPR044876">
    <property type="entry name" value="HRDC_dom_sf"/>
</dbReference>
<dbReference type="InterPro" id="IPR036397">
    <property type="entry name" value="RNaseH_sf"/>
</dbReference>
<dbReference type="InterPro" id="IPR010997">
    <property type="entry name" value="HRDC-like_sf"/>
</dbReference>
<feature type="domain" description="3'-5' exonuclease" evidence="1">
    <location>
        <begin position="6"/>
        <end position="171"/>
    </location>
</feature>
<dbReference type="EC" id="3.1.13.5" evidence="2"/>
<dbReference type="GO" id="GO:0008408">
    <property type="term" value="F:3'-5' exonuclease activity"/>
    <property type="evidence" value="ECO:0007669"/>
    <property type="project" value="InterPro"/>
</dbReference>
<reference evidence="2 3" key="1">
    <citation type="submission" date="2020-08" db="EMBL/GenBank/DDBJ databases">
        <title>Genomic Encyclopedia of Type Strains, Phase IV (KMG-IV): sequencing the most valuable type-strain genomes for metagenomic binning, comparative biology and taxonomic classification.</title>
        <authorList>
            <person name="Goeker M."/>
        </authorList>
    </citation>
    <scope>NUCLEOTIDE SEQUENCE [LARGE SCALE GENOMIC DNA]</scope>
    <source>
        <strain evidence="2 3">YC6886</strain>
    </source>
</reference>
<evidence type="ECO:0000313" key="2">
    <source>
        <dbReference type="EMBL" id="MBB5351900.1"/>
    </source>
</evidence>
<dbReference type="PANTHER" id="PTHR47649:SF1">
    <property type="entry name" value="RIBONUCLEASE D"/>
    <property type="match status" value="1"/>
</dbReference>
<dbReference type="CDD" id="cd06142">
    <property type="entry name" value="RNaseD_exo"/>
    <property type="match status" value="1"/>
</dbReference>
<dbReference type="Proteomes" id="UP000557717">
    <property type="component" value="Unassembled WGS sequence"/>
</dbReference>
<evidence type="ECO:0000313" key="3">
    <source>
        <dbReference type="Proteomes" id="UP000557717"/>
    </source>
</evidence>
<dbReference type="InterPro" id="IPR002121">
    <property type="entry name" value="HRDC_dom"/>
</dbReference>
<keyword evidence="2" id="KW-0378">Hydrolase</keyword>
<dbReference type="PANTHER" id="PTHR47649">
    <property type="entry name" value="RIBONUCLEASE D"/>
    <property type="match status" value="1"/>
</dbReference>
<dbReference type="Gene3D" id="3.30.420.10">
    <property type="entry name" value="Ribonuclease H-like superfamily/Ribonuclease H"/>
    <property type="match status" value="1"/>
</dbReference>
<comment type="caution">
    <text evidence="2">The sequence shown here is derived from an EMBL/GenBank/DDBJ whole genome shotgun (WGS) entry which is preliminary data.</text>
</comment>
<dbReference type="GO" id="GO:0003676">
    <property type="term" value="F:nucleic acid binding"/>
    <property type="evidence" value="ECO:0007669"/>
    <property type="project" value="InterPro"/>
</dbReference>
<dbReference type="Gene3D" id="1.10.150.80">
    <property type="entry name" value="HRDC domain"/>
    <property type="match status" value="1"/>
</dbReference>